<keyword evidence="1" id="KW-0175">Coiled coil</keyword>
<dbReference type="Proteomes" id="UP001056384">
    <property type="component" value="Chromosome 5"/>
</dbReference>
<dbReference type="AlphaFoldDB" id="A0A9Q9EJ89"/>
<evidence type="ECO:0000256" key="2">
    <source>
        <dbReference type="SAM" id="MobiDB-lite"/>
    </source>
</evidence>
<feature type="coiled-coil region" evidence="1">
    <location>
        <begin position="50"/>
        <end position="115"/>
    </location>
</feature>
<dbReference type="EMBL" id="CP099422">
    <property type="protein sequence ID" value="USW53551.1"/>
    <property type="molecule type" value="Genomic_DNA"/>
</dbReference>
<name>A0A9Q9EJ89_9PEZI</name>
<dbReference type="OrthoDB" id="3642883at2759"/>
<protein>
    <submittedName>
        <fullName evidence="3">Uncharacterized protein</fullName>
    </submittedName>
</protein>
<evidence type="ECO:0000313" key="3">
    <source>
        <dbReference type="EMBL" id="USW53551.1"/>
    </source>
</evidence>
<feature type="compositionally biased region" description="Polar residues" evidence="2">
    <location>
        <begin position="26"/>
        <end position="42"/>
    </location>
</feature>
<reference evidence="3" key="1">
    <citation type="submission" date="2022-06" db="EMBL/GenBank/DDBJ databases">
        <title>Complete genome sequences of two strains of the flax pathogen Septoria linicola.</title>
        <authorList>
            <person name="Lapalu N."/>
            <person name="Simon A."/>
            <person name="Demenou B."/>
            <person name="Paumier D."/>
            <person name="Guillot M.-P."/>
            <person name="Gout L."/>
            <person name="Valade R."/>
        </authorList>
    </citation>
    <scope>NUCLEOTIDE SEQUENCE</scope>
    <source>
        <strain evidence="3">SE15195</strain>
    </source>
</reference>
<gene>
    <name evidence="3" type="ORF">Slin15195_G068700</name>
</gene>
<proteinExistence type="predicted"/>
<evidence type="ECO:0000313" key="4">
    <source>
        <dbReference type="Proteomes" id="UP001056384"/>
    </source>
</evidence>
<keyword evidence="4" id="KW-1185">Reference proteome</keyword>
<feature type="compositionally biased region" description="Low complexity" evidence="2">
    <location>
        <begin position="15"/>
        <end position="24"/>
    </location>
</feature>
<feature type="region of interest" description="Disordered" evidence="2">
    <location>
        <begin position="1"/>
        <end position="42"/>
    </location>
</feature>
<evidence type="ECO:0000256" key="1">
    <source>
        <dbReference type="SAM" id="Coils"/>
    </source>
</evidence>
<accession>A0A9Q9EJ89</accession>
<sequence>MPTAMSSAKRRTTRRSTTNTTAGRDTNANTTAERDTNANTTSHITVEAAIANFREEMKIANEAFEHQEKSIRNLEEEGIAREELLWKQHNDLVRLEAVEARLHQLRQELARLRKQQRDVPYTAAEDLAGILNSANKRMFSEMMALRERNAYLEARNNYVEARNNYLERELIDARNVLEKSIPSQHALVQENGMLRQELGKKDQLIQGLFAQVEKLKEVLKEKLRRG</sequence>
<organism evidence="3 4">
    <name type="scientific">Septoria linicola</name>
    <dbReference type="NCBI Taxonomy" id="215465"/>
    <lineage>
        <taxon>Eukaryota</taxon>
        <taxon>Fungi</taxon>
        <taxon>Dikarya</taxon>
        <taxon>Ascomycota</taxon>
        <taxon>Pezizomycotina</taxon>
        <taxon>Dothideomycetes</taxon>
        <taxon>Dothideomycetidae</taxon>
        <taxon>Mycosphaerellales</taxon>
        <taxon>Mycosphaerellaceae</taxon>
        <taxon>Septoria</taxon>
    </lineage>
</organism>